<keyword evidence="1" id="KW-0812">Transmembrane</keyword>
<protein>
    <submittedName>
        <fullName evidence="2">Uncharacterized protein</fullName>
    </submittedName>
</protein>
<dbReference type="EMBL" id="CM027686">
    <property type="protein sequence ID" value="KAG0523633.1"/>
    <property type="molecule type" value="Genomic_DNA"/>
</dbReference>
<organism evidence="2 3">
    <name type="scientific">Sorghum bicolor</name>
    <name type="common">Sorghum</name>
    <name type="synonym">Sorghum vulgare</name>
    <dbReference type="NCBI Taxonomy" id="4558"/>
    <lineage>
        <taxon>Eukaryota</taxon>
        <taxon>Viridiplantae</taxon>
        <taxon>Streptophyta</taxon>
        <taxon>Embryophyta</taxon>
        <taxon>Tracheophyta</taxon>
        <taxon>Spermatophyta</taxon>
        <taxon>Magnoliopsida</taxon>
        <taxon>Liliopsida</taxon>
        <taxon>Poales</taxon>
        <taxon>Poaceae</taxon>
        <taxon>PACMAD clade</taxon>
        <taxon>Panicoideae</taxon>
        <taxon>Andropogonodae</taxon>
        <taxon>Andropogoneae</taxon>
        <taxon>Sorghinae</taxon>
        <taxon>Sorghum</taxon>
    </lineage>
</organism>
<accession>A0A921U9V3</accession>
<reference evidence="2" key="1">
    <citation type="journal article" date="2019" name="BMC Genomics">
        <title>A new reference genome for Sorghum bicolor reveals high levels of sequence similarity between sweet and grain genotypes: implications for the genetics of sugar metabolism.</title>
        <authorList>
            <person name="Cooper E.A."/>
            <person name="Brenton Z.W."/>
            <person name="Flinn B.S."/>
            <person name="Jenkins J."/>
            <person name="Shu S."/>
            <person name="Flowers D."/>
            <person name="Luo F."/>
            <person name="Wang Y."/>
            <person name="Xia P."/>
            <person name="Barry K."/>
            <person name="Daum C."/>
            <person name="Lipzen A."/>
            <person name="Yoshinaga Y."/>
            <person name="Schmutz J."/>
            <person name="Saski C."/>
            <person name="Vermerris W."/>
            <person name="Kresovich S."/>
        </authorList>
    </citation>
    <scope>NUCLEOTIDE SEQUENCE</scope>
</reference>
<keyword evidence="1" id="KW-1133">Transmembrane helix</keyword>
<evidence type="ECO:0000256" key="1">
    <source>
        <dbReference type="SAM" id="Phobius"/>
    </source>
</evidence>
<comment type="caution">
    <text evidence="2">The sequence shown here is derived from an EMBL/GenBank/DDBJ whole genome shotgun (WGS) entry which is preliminary data.</text>
</comment>
<feature type="transmembrane region" description="Helical" evidence="1">
    <location>
        <begin position="143"/>
        <end position="164"/>
    </location>
</feature>
<name>A0A921U9V3_SORBI</name>
<evidence type="ECO:0000313" key="2">
    <source>
        <dbReference type="EMBL" id="KAG0523633.1"/>
    </source>
</evidence>
<reference evidence="2" key="2">
    <citation type="submission" date="2020-10" db="EMBL/GenBank/DDBJ databases">
        <authorList>
            <person name="Cooper E.A."/>
            <person name="Brenton Z.W."/>
            <person name="Flinn B.S."/>
            <person name="Jenkins J."/>
            <person name="Shu S."/>
            <person name="Flowers D."/>
            <person name="Luo F."/>
            <person name="Wang Y."/>
            <person name="Xia P."/>
            <person name="Barry K."/>
            <person name="Daum C."/>
            <person name="Lipzen A."/>
            <person name="Yoshinaga Y."/>
            <person name="Schmutz J."/>
            <person name="Saski C."/>
            <person name="Vermerris W."/>
            <person name="Kresovich S."/>
        </authorList>
    </citation>
    <scope>NUCLEOTIDE SEQUENCE</scope>
</reference>
<evidence type="ECO:0000313" key="3">
    <source>
        <dbReference type="Proteomes" id="UP000807115"/>
    </source>
</evidence>
<dbReference type="Proteomes" id="UP000807115">
    <property type="component" value="Chromosome 7"/>
</dbReference>
<sequence>MTWLHKIAGKYGSGDLLFRHRGYDASRCRFLLMPWKRGGLNLYVFDREEKTLTVLDPSPIPDWCKDMPYKRYMHRIINVFNNYRLAIGVQAPECVIDVFAWKHILPSGIPVIEDSDLDAFILLQFMSAWNNRKLMPISTVSTILHPIIYICVCIYILLFMFVLCTGWSKTTEEICDRPTSV</sequence>
<dbReference type="AlphaFoldDB" id="A0A921U9V3"/>
<gene>
    <name evidence="2" type="ORF">BDA96_07G139600</name>
</gene>
<keyword evidence="1" id="KW-0472">Membrane</keyword>
<proteinExistence type="predicted"/>